<keyword evidence="2" id="KW-1185">Reference proteome</keyword>
<evidence type="ECO:0000313" key="2">
    <source>
        <dbReference type="Proteomes" id="UP000026961"/>
    </source>
</evidence>
<dbReference type="EnsemblPlants" id="OGLUM05G15260.1">
    <property type="protein sequence ID" value="OGLUM05G15260.1"/>
    <property type="gene ID" value="OGLUM05G15260"/>
</dbReference>
<proteinExistence type="predicted"/>
<dbReference type="HOGENOM" id="CLU_2240798_0_0_1"/>
<organism evidence="1">
    <name type="scientific">Oryza glumipatula</name>
    <dbReference type="NCBI Taxonomy" id="40148"/>
    <lineage>
        <taxon>Eukaryota</taxon>
        <taxon>Viridiplantae</taxon>
        <taxon>Streptophyta</taxon>
        <taxon>Embryophyta</taxon>
        <taxon>Tracheophyta</taxon>
        <taxon>Spermatophyta</taxon>
        <taxon>Magnoliopsida</taxon>
        <taxon>Liliopsida</taxon>
        <taxon>Poales</taxon>
        <taxon>Poaceae</taxon>
        <taxon>BOP clade</taxon>
        <taxon>Oryzoideae</taxon>
        <taxon>Oryzeae</taxon>
        <taxon>Oryzinae</taxon>
        <taxon>Oryza</taxon>
    </lineage>
</organism>
<protein>
    <submittedName>
        <fullName evidence="1">Uncharacterized protein</fullName>
    </submittedName>
</protein>
<evidence type="ECO:0000313" key="1">
    <source>
        <dbReference type="EnsemblPlants" id="OGLUM05G15260.1"/>
    </source>
</evidence>
<dbReference type="Proteomes" id="UP000026961">
    <property type="component" value="Chromosome 5"/>
</dbReference>
<dbReference type="AlphaFoldDB" id="A0A0D9ZYG1"/>
<reference evidence="1" key="2">
    <citation type="submission" date="2018-05" db="EMBL/GenBank/DDBJ databases">
        <title>OgluRS3 (Oryza glumaepatula Reference Sequence Version 3).</title>
        <authorList>
            <person name="Zhang J."/>
            <person name="Kudrna D."/>
            <person name="Lee S."/>
            <person name="Talag J."/>
            <person name="Welchert J."/>
            <person name="Wing R.A."/>
        </authorList>
    </citation>
    <scope>NUCLEOTIDE SEQUENCE [LARGE SCALE GENOMIC DNA]</scope>
</reference>
<dbReference type="Gramene" id="OGLUM05G15260.1">
    <property type="protein sequence ID" value="OGLUM05G15260.1"/>
    <property type="gene ID" value="OGLUM05G15260"/>
</dbReference>
<sequence length="105" mass="11256">MYARGTAPHVRGLCPLRGERGPTTPVARVSRARRRTPGGSGFRVANAARLRLGHAYALYADPPVTRGLRLPRRLGAPHRPRHGLGGFASLVVRVIFADLPTDSGA</sequence>
<reference evidence="1" key="1">
    <citation type="submission" date="2015-04" db="UniProtKB">
        <authorList>
            <consortium name="EnsemblPlants"/>
        </authorList>
    </citation>
    <scope>IDENTIFICATION</scope>
</reference>
<name>A0A0D9ZYG1_9ORYZ</name>
<accession>A0A0D9ZYG1</accession>